<protein>
    <submittedName>
        <fullName evidence="3">Amidohydrolase family protein</fullName>
    </submittedName>
</protein>
<name>A0AAU7VTG8_9MICO</name>
<dbReference type="SUPFAM" id="SSF51556">
    <property type="entry name" value="Metallo-dependent hydrolases"/>
    <property type="match status" value="1"/>
</dbReference>
<organism evidence="3">
    <name type="scientific">Microbacterium sp. A8/3-1</name>
    <dbReference type="NCBI Taxonomy" id="3160749"/>
    <lineage>
        <taxon>Bacteria</taxon>
        <taxon>Bacillati</taxon>
        <taxon>Actinomycetota</taxon>
        <taxon>Actinomycetes</taxon>
        <taxon>Micrococcales</taxon>
        <taxon>Microbacteriaceae</taxon>
        <taxon>Microbacterium</taxon>
    </lineage>
</organism>
<evidence type="ECO:0000313" key="3">
    <source>
        <dbReference type="EMBL" id="XBX77078.1"/>
    </source>
</evidence>
<evidence type="ECO:0000259" key="2">
    <source>
        <dbReference type="Pfam" id="PF04909"/>
    </source>
</evidence>
<dbReference type="InterPro" id="IPR006680">
    <property type="entry name" value="Amidohydro-rel"/>
</dbReference>
<dbReference type="InterPro" id="IPR032466">
    <property type="entry name" value="Metal_Hydrolase"/>
</dbReference>
<evidence type="ECO:0000256" key="1">
    <source>
        <dbReference type="SAM" id="MobiDB-lite"/>
    </source>
</evidence>
<dbReference type="Pfam" id="PF04909">
    <property type="entry name" value="Amidohydro_2"/>
    <property type="match status" value="1"/>
</dbReference>
<dbReference type="RefSeq" id="WP_350350625.1">
    <property type="nucleotide sequence ID" value="NZ_CP158357.1"/>
</dbReference>
<feature type="domain" description="Amidohydrolase-related" evidence="2">
    <location>
        <begin position="111"/>
        <end position="354"/>
    </location>
</feature>
<sequence>MNSPSTPPSDQGEGLTTPASTHYGMSDFARVRKFDAHVHLNVDDPALVQLALEDGFELMTINVDAPDFTPIAGQRAIAIAMADAYPGEVHWSTSFSMSGFGQPGWTERVTEDMATADAEGARAVKFWKDIGMGAEDPEGHLVMLDHPELMAVAEEARALGLALIGHQGEPHNCWLPLEEMTTENDRRYFSRRPQYHMYLHPELPGHDDLIAMRDRFLTALPGLRFVGAHLGSLEHDVDQLGAFLDRFPDATVDMSSRMSQLQFQSLQDRERVRDFFIRYQDRVLYGTDLSFHPSADPVKFCRAAHGIWTSDWRYLATDESQRVNALDADVPGLALPRDVIDKIYYGNAVRVFELADSANDDSAASVGESVPRR</sequence>
<proteinExistence type="predicted"/>
<gene>
    <name evidence="3" type="ORF">ABS642_14285</name>
</gene>
<dbReference type="Gene3D" id="3.20.20.140">
    <property type="entry name" value="Metal-dependent hydrolases"/>
    <property type="match status" value="1"/>
</dbReference>
<dbReference type="EMBL" id="CP158357">
    <property type="protein sequence ID" value="XBX77078.1"/>
    <property type="molecule type" value="Genomic_DNA"/>
</dbReference>
<reference evidence="3" key="1">
    <citation type="submission" date="2024-06" db="EMBL/GenBank/DDBJ databases">
        <title>Draft genome sequence of Microbacterium sp. strain A8/3-1, isolated from Oxytropis tragacanthoides Fisch. ex DC. Root nodules in the Altai region of Russia.</title>
        <authorList>
            <person name="Sazanova A."/>
            <person name="Guro P."/>
            <person name="Kuznetsova I."/>
            <person name="Belimov A."/>
            <person name="Safronova V."/>
        </authorList>
    </citation>
    <scope>NUCLEOTIDE SEQUENCE</scope>
    <source>
        <strain evidence="3">A8/3-1</strain>
    </source>
</reference>
<dbReference type="GO" id="GO:0016787">
    <property type="term" value="F:hydrolase activity"/>
    <property type="evidence" value="ECO:0007669"/>
    <property type="project" value="InterPro"/>
</dbReference>
<accession>A0AAU7VTG8</accession>
<dbReference type="AlphaFoldDB" id="A0AAU7VTG8"/>
<feature type="region of interest" description="Disordered" evidence="1">
    <location>
        <begin position="1"/>
        <end position="21"/>
    </location>
</feature>